<reference evidence="1" key="2">
    <citation type="journal article" date="2023" name="IMA Fungus">
        <title>Comparative genomic study of the Penicillium genus elucidates a diverse pangenome and 15 lateral gene transfer events.</title>
        <authorList>
            <person name="Petersen C."/>
            <person name="Sorensen T."/>
            <person name="Nielsen M.R."/>
            <person name="Sondergaard T.E."/>
            <person name="Sorensen J.L."/>
            <person name="Fitzpatrick D.A."/>
            <person name="Frisvad J.C."/>
            <person name="Nielsen K.L."/>
        </authorList>
    </citation>
    <scope>NUCLEOTIDE SEQUENCE</scope>
    <source>
        <strain evidence="1">IBT 20477</strain>
    </source>
</reference>
<reference evidence="1" key="1">
    <citation type="submission" date="2022-11" db="EMBL/GenBank/DDBJ databases">
        <authorList>
            <person name="Petersen C."/>
        </authorList>
    </citation>
    <scope>NUCLEOTIDE SEQUENCE</scope>
    <source>
        <strain evidence="1">IBT 20477</strain>
    </source>
</reference>
<evidence type="ECO:0000313" key="2">
    <source>
        <dbReference type="Proteomes" id="UP001150942"/>
    </source>
</evidence>
<dbReference type="AlphaFoldDB" id="A0A9W9T9A3"/>
<sequence>MSLLNTIPAESYVGTIDGISVYARKDNKHARFYNKNLRLVSAAQCARAAVDDGSNTVPMSLQQYLVVTRAKVAAVAEIMKTDAQGRAATDADDRIT</sequence>
<dbReference type="OrthoDB" id="4358391at2759"/>
<organism evidence="1 2">
    <name type="scientific">Penicillium cf. viridicatum</name>
    <dbReference type="NCBI Taxonomy" id="2972119"/>
    <lineage>
        <taxon>Eukaryota</taxon>
        <taxon>Fungi</taxon>
        <taxon>Dikarya</taxon>
        <taxon>Ascomycota</taxon>
        <taxon>Pezizomycotina</taxon>
        <taxon>Eurotiomycetes</taxon>
        <taxon>Eurotiomycetidae</taxon>
        <taxon>Eurotiales</taxon>
        <taxon>Aspergillaceae</taxon>
        <taxon>Penicillium</taxon>
    </lineage>
</organism>
<gene>
    <name evidence="1" type="ORF">N7449_001238</name>
</gene>
<proteinExistence type="predicted"/>
<protein>
    <submittedName>
        <fullName evidence="1">Uncharacterized protein</fullName>
    </submittedName>
</protein>
<dbReference type="Proteomes" id="UP001150942">
    <property type="component" value="Unassembled WGS sequence"/>
</dbReference>
<evidence type="ECO:0000313" key="1">
    <source>
        <dbReference type="EMBL" id="KAJ5214069.1"/>
    </source>
</evidence>
<keyword evidence="2" id="KW-1185">Reference proteome</keyword>
<name>A0A9W9T9A3_9EURO</name>
<comment type="caution">
    <text evidence="1">The sequence shown here is derived from an EMBL/GenBank/DDBJ whole genome shotgun (WGS) entry which is preliminary data.</text>
</comment>
<accession>A0A9W9T9A3</accession>
<dbReference type="EMBL" id="JAPQKQ010000001">
    <property type="protein sequence ID" value="KAJ5214069.1"/>
    <property type="molecule type" value="Genomic_DNA"/>
</dbReference>